<dbReference type="Pfam" id="PF10367">
    <property type="entry name" value="zf-Vps39_C"/>
    <property type="match status" value="1"/>
</dbReference>
<proteinExistence type="predicted"/>
<evidence type="ECO:0000313" key="3">
    <source>
        <dbReference type="Proteomes" id="UP000008312"/>
    </source>
</evidence>
<sequence>MHYLQKLGSKYKELIFDCSEMFYKESRSLVLDLFAGYDPVDGGEPIPNEAILEQLHALSMKDATLQHPWEQNALEITFLRNLIWSKNNTEAFFHTKLVLLYMSSISSLQENVEMLQRRRIRFESHAEKIQSLQEQQITAEMGADLGVAESGLQTLLHQRNEILFRSKTELLEFLELSNSYDAAELLRSFPADSFLEEKAIILSKLGEDLAALEIIAHRLGNKNMAEAYCQKVWNSNRNENIFIYLLKTYLFPPESSILSRNESLKLAIGVLTDHSDHVNIVEVLRLLPDDVPLNDLIESIEVVMTKLEENRRSSLMLRQLAAVRRFDVSEEYMSLRNSSFENTPVTFCPVCNRVLGDSVFTLFPDGVAMHAACARQHSME</sequence>
<dbReference type="InterPro" id="IPR032914">
    <property type="entry name" value="Vam6/VPS39/TRAP1"/>
</dbReference>
<reference evidence="2" key="1">
    <citation type="submission" date="2010-02" db="EMBL/GenBank/DDBJ databases">
        <title>Sequencing and annotation of the Blastocystis hominis genome.</title>
        <authorList>
            <person name="Wincker P."/>
        </authorList>
    </citation>
    <scope>NUCLEOTIDE SEQUENCE</scope>
    <source>
        <strain evidence="2">Singapore isolate B</strain>
    </source>
</reference>
<dbReference type="OrthoDB" id="5325112at2759"/>
<dbReference type="EMBL" id="FN668639">
    <property type="protein sequence ID" value="CBK20342.2"/>
    <property type="molecule type" value="Genomic_DNA"/>
</dbReference>
<dbReference type="GeneID" id="24923100"/>
<evidence type="ECO:0000313" key="2">
    <source>
        <dbReference type="EMBL" id="CBK20342.2"/>
    </source>
</evidence>
<dbReference type="GO" id="GO:0006914">
    <property type="term" value="P:autophagy"/>
    <property type="evidence" value="ECO:0007669"/>
    <property type="project" value="TreeGrafter"/>
</dbReference>
<dbReference type="PANTHER" id="PTHR12894">
    <property type="entry name" value="CNH DOMAIN CONTAINING"/>
    <property type="match status" value="1"/>
</dbReference>
<evidence type="ECO:0000259" key="1">
    <source>
        <dbReference type="Pfam" id="PF10367"/>
    </source>
</evidence>
<name>D8LXN7_BLAHO</name>
<dbReference type="GO" id="GO:0034058">
    <property type="term" value="P:endosomal vesicle fusion"/>
    <property type="evidence" value="ECO:0007669"/>
    <property type="project" value="TreeGrafter"/>
</dbReference>
<protein>
    <recommendedName>
        <fullName evidence="1">Vacuolar sorting protein 39/Transforming growth factor beta receptor-associated zinc finger domain-containing protein</fullName>
    </recommendedName>
</protein>
<dbReference type="RefSeq" id="XP_012894390.1">
    <property type="nucleotide sequence ID" value="XM_013038936.1"/>
</dbReference>
<dbReference type="PANTHER" id="PTHR12894:SF49">
    <property type="entry name" value="VAM6_VPS39-LIKE PROTEIN"/>
    <property type="match status" value="1"/>
</dbReference>
<dbReference type="InParanoid" id="D8LXN7"/>
<dbReference type="GO" id="GO:0005737">
    <property type="term" value="C:cytoplasm"/>
    <property type="evidence" value="ECO:0007669"/>
    <property type="project" value="TreeGrafter"/>
</dbReference>
<accession>D8LXN7</accession>
<dbReference type="InterPro" id="IPR019453">
    <property type="entry name" value="VPS39/TGFA1_Znf"/>
</dbReference>
<organism evidence="2">
    <name type="scientific">Blastocystis hominis</name>
    <dbReference type="NCBI Taxonomy" id="12968"/>
    <lineage>
        <taxon>Eukaryota</taxon>
        <taxon>Sar</taxon>
        <taxon>Stramenopiles</taxon>
        <taxon>Bigyra</taxon>
        <taxon>Opalozoa</taxon>
        <taxon>Opalinata</taxon>
        <taxon>Blastocystidae</taxon>
        <taxon>Blastocystis</taxon>
    </lineage>
</organism>
<feature type="domain" description="Vacuolar sorting protein 39/Transforming growth factor beta receptor-associated zinc finger" evidence="1">
    <location>
        <begin position="347"/>
        <end position="376"/>
    </location>
</feature>
<dbReference type="AlphaFoldDB" id="D8LXN7"/>
<dbReference type="GO" id="GO:0016020">
    <property type="term" value="C:membrane"/>
    <property type="evidence" value="ECO:0007669"/>
    <property type="project" value="TreeGrafter"/>
</dbReference>
<gene>
    <name evidence="2" type="ORF">GSBLH_T00006976001</name>
</gene>
<dbReference type="Proteomes" id="UP000008312">
    <property type="component" value="Unassembled WGS sequence"/>
</dbReference>
<keyword evidence="3" id="KW-1185">Reference proteome</keyword>